<dbReference type="InParanoid" id="E2A664"/>
<evidence type="ECO:0000313" key="1">
    <source>
        <dbReference type="EMBL" id="EFN71123.1"/>
    </source>
</evidence>
<dbReference type="Proteomes" id="UP000000311">
    <property type="component" value="Unassembled WGS sequence"/>
</dbReference>
<evidence type="ECO:0000313" key="2">
    <source>
        <dbReference type="Proteomes" id="UP000000311"/>
    </source>
</evidence>
<name>E2A664_CAMFO</name>
<dbReference type="EMBL" id="GL437108">
    <property type="protein sequence ID" value="EFN71123.1"/>
    <property type="molecule type" value="Genomic_DNA"/>
</dbReference>
<protein>
    <submittedName>
        <fullName evidence="1">Uncharacterized protein</fullName>
    </submittedName>
</protein>
<reference evidence="1 2" key="1">
    <citation type="journal article" date="2010" name="Science">
        <title>Genomic comparison of the ants Camponotus floridanus and Harpegnathos saltator.</title>
        <authorList>
            <person name="Bonasio R."/>
            <person name="Zhang G."/>
            <person name="Ye C."/>
            <person name="Mutti N.S."/>
            <person name="Fang X."/>
            <person name="Qin N."/>
            <person name="Donahue G."/>
            <person name="Yang P."/>
            <person name="Li Q."/>
            <person name="Li C."/>
            <person name="Zhang P."/>
            <person name="Huang Z."/>
            <person name="Berger S.L."/>
            <person name="Reinberg D."/>
            <person name="Wang J."/>
            <person name="Liebig J."/>
        </authorList>
    </citation>
    <scope>NUCLEOTIDE SEQUENCE [LARGE SCALE GENOMIC DNA]</scope>
    <source>
        <strain evidence="2">C129</strain>
    </source>
</reference>
<sequence>MPFLMENVKCCGADARSQNGKLHIPDFYHRYSHTFIFIKKNLVFLLSGSQIIFRSTVGDFPDTLYNDLFFLIETKLHCVYPIFFIIPISFTPHKDRAHLYTNDLIHNGRAVTDRHGKTYRTCQSGSELDEPCHSFFKGLNYATVIHPAVRLHCTTKKKDEEQEDVAISVEPYSAKLHIKERNSCGRINSGFPNENIEQIPLSQHLTRLETHRKLVRCLNLSHKDYEGTTIDGTELKVAALNYKSEL</sequence>
<keyword evidence="2" id="KW-1185">Reference proteome</keyword>
<proteinExistence type="predicted"/>
<accession>E2A664</accession>
<gene>
    <name evidence="1" type="ORF">EAG_06280</name>
</gene>
<dbReference type="AlphaFoldDB" id="E2A664"/>
<organism evidence="2">
    <name type="scientific">Camponotus floridanus</name>
    <name type="common">Florida carpenter ant</name>
    <dbReference type="NCBI Taxonomy" id="104421"/>
    <lineage>
        <taxon>Eukaryota</taxon>
        <taxon>Metazoa</taxon>
        <taxon>Ecdysozoa</taxon>
        <taxon>Arthropoda</taxon>
        <taxon>Hexapoda</taxon>
        <taxon>Insecta</taxon>
        <taxon>Pterygota</taxon>
        <taxon>Neoptera</taxon>
        <taxon>Endopterygota</taxon>
        <taxon>Hymenoptera</taxon>
        <taxon>Apocrita</taxon>
        <taxon>Aculeata</taxon>
        <taxon>Formicoidea</taxon>
        <taxon>Formicidae</taxon>
        <taxon>Formicinae</taxon>
        <taxon>Camponotus</taxon>
    </lineage>
</organism>